<evidence type="ECO:0000256" key="2">
    <source>
        <dbReference type="ARBA" id="ARBA00023125"/>
    </source>
</evidence>
<dbReference type="SMART" id="SM00345">
    <property type="entry name" value="HTH_GNTR"/>
    <property type="match status" value="1"/>
</dbReference>
<dbReference type="SUPFAM" id="SSF46785">
    <property type="entry name" value="Winged helix' DNA-binding domain"/>
    <property type="match status" value="1"/>
</dbReference>
<evidence type="ECO:0000259" key="5">
    <source>
        <dbReference type="PROSITE" id="PS50949"/>
    </source>
</evidence>
<dbReference type="InterPro" id="IPR036390">
    <property type="entry name" value="WH_DNA-bd_sf"/>
</dbReference>
<name>A0A4R4NGJ6_9ACTN</name>
<dbReference type="EMBL" id="SMJZ01000051">
    <property type="protein sequence ID" value="TDC06670.1"/>
    <property type="molecule type" value="Genomic_DNA"/>
</dbReference>
<keyword evidence="7" id="KW-1185">Reference proteome</keyword>
<dbReference type="RefSeq" id="WP_132333221.1">
    <property type="nucleotide sequence ID" value="NZ_SMJZ01000051.1"/>
</dbReference>
<dbReference type="PANTHER" id="PTHR44846:SF17">
    <property type="entry name" value="GNTR-FAMILY TRANSCRIPTIONAL REGULATOR"/>
    <property type="match status" value="1"/>
</dbReference>
<dbReference type="Proteomes" id="UP000295157">
    <property type="component" value="Unassembled WGS sequence"/>
</dbReference>
<evidence type="ECO:0000256" key="1">
    <source>
        <dbReference type="ARBA" id="ARBA00023015"/>
    </source>
</evidence>
<evidence type="ECO:0000313" key="6">
    <source>
        <dbReference type="EMBL" id="TDC06670.1"/>
    </source>
</evidence>
<protein>
    <submittedName>
        <fullName evidence="6">GntR family transcriptional regulator</fullName>
    </submittedName>
</protein>
<reference evidence="6 7" key="1">
    <citation type="submission" date="2019-02" db="EMBL/GenBank/DDBJ databases">
        <title>Draft genome sequences of novel Actinobacteria.</title>
        <authorList>
            <person name="Sahin N."/>
            <person name="Ay H."/>
            <person name="Saygin H."/>
        </authorList>
    </citation>
    <scope>NUCLEOTIDE SEQUENCE [LARGE SCALE GENOMIC DNA]</scope>
    <source>
        <strain evidence="6 7">KC201</strain>
    </source>
</reference>
<dbReference type="CDD" id="cd07377">
    <property type="entry name" value="WHTH_GntR"/>
    <property type="match status" value="1"/>
</dbReference>
<keyword evidence="1" id="KW-0805">Transcription regulation</keyword>
<dbReference type="InterPro" id="IPR036388">
    <property type="entry name" value="WH-like_DNA-bd_sf"/>
</dbReference>
<evidence type="ECO:0000256" key="4">
    <source>
        <dbReference type="SAM" id="Coils"/>
    </source>
</evidence>
<feature type="domain" description="HTH gntR-type" evidence="5">
    <location>
        <begin position="7"/>
        <end position="75"/>
    </location>
</feature>
<dbReference type="GO" id="GO:0045892">
    <property type="term" value="P:negative regulation of DNA-templated transcription"/>
    <property type="evidence" value="ECO:0007669"/>
    <property type="project" value="TreeGrafter"/>
</dbReference>
<keyword evidence="3" id="KW-0804">Transcription</keyword>
<dbReference type="InterPro" id="IPR050679">
    <property type="entry name" value="Bact_HTH_transcr_reg"/>
</dbReference>
<dbReference type="Pfam" id="PF00392">
    <property type="entry name" value="GntR"/>
    <property type="match status" value="1"/>
</dbReference>
<evidence type="ECO:0000256" key="3">
    <source>
        <dbReference type="ARBA" id="ARBA00023163"/>
    </source>
</evidence>
<dbReference type="PANTHER" id="PTHR44846">
    <property type="entry name" value="MANNOSYL-D-GLYCERATE TRANSPORT/METABOLISM SYSTEM REPRESSOR MNGR-RELATED"/>
    <property type="match status" value="1"/>
</dbReference>
<dbReference type="PROSITE" id="PS50949">
    <property type="entry name" value="HTH_GNTR"/>
    <property type="match status" value="1"/>
</dbReference>
<dbReference type="GO" id="GO:0003677">
    <property type="term" value="F:DNA binding"/>
    <property type="evidence" value="ECO:0007669"/>
    <property type="project" value="UniProtKB-KW"/>
</dbReference>
<comment type="caution">
    <text evidence="6">The sequence shown here is derived from an EMBL/GenBank/DDBJ whole genome shotgun (WGS) entry which is preliminary data.</text>
</comment>
<dbReference type="AlphaFoldDB" id="A0A4R4NGJ6"/>
<sequence length="125" mass="13081">MVKNTGRPGYLQIADDLRAQIRGGSLAPGTPLPSTTRLAEQYDASLSVVKLAVGVLRTEGLVIGQQGKGVFVRDTTEQPPPAGGGDTAGEVAELRAAVQDLSARLAKVEEQLATSTTRRPGRSSR</sequence>
<proteinExistence type="predicted"/>
<keyword evidence="4" id="KW-0175">Coiled coil</keyword>
<dbReference type="GO" id="GO:0003700">
    <property type="term" value="F:DNA-binding transcription factor activity"/>
    <property type="evidence" value="ECO:0007669"/>
    <property type="project" value="InterPro"/>
</dbReference>
<dbReference type="InterPro" id="IPR000524">
    <property type="entry name" value="Tscrpt_reg_HTH_GntR"/>
</dbReference>
<organism evidence="6 7">
    <name type="scientific">Nonomuraea longispora</name>
    <dbReference type="NCBI Taxonomy" id="1848320"/>
    <lineage>
        <taxon>Bacteria</taxon>
        <taxon>Bacillati</taxon>
        <taxon>Actinomycetota</taxon>
        <taxon>Actinomycetes</taxon>
        <taxon>Streptosporangiales</taxon>
        <taxon>Streptosporangiaceae</taxon>
        <taxon>Nonomuraea</taxon>
    </lineage>
</organism>
<accession>A0A4R4NGJ6</accession>
<dbReference type="Gene3D" id="1.10.10.10">
    <property type="entry name" value="Winged helix-like DNA-binding domain superfamily/Winged helix DNA-binding domain"/>
    <property type="match status" value="1"/>
</dbReference>
<feature type="coiled-coil region" evidence="4">
    <location>
        <begin position="91"/>
        <end position="118"/>
    </location>
</feature>
<keyword evidence="2" id="KW-0238">DNA-binding</keyword>
<evidence type="ECO:0000313" key="7">
    <source>
        <dbReference type="Proteomes" id="UP000295157"/>
    </source>
</evidence>
<gene>
    <name evidence="6" type="ORF">E1267_15845</name>
</gene>
<dbReference type="OrthoDB" id="4558810at2"/>